<dbReference type="GO" id="GO:0016757">
    <property type="term" value="F:glycosyltransferase activity"/>
    <property type="evidence" value="ECO:0007669"/>
    <property type="project" value="UniProtKB-KW"/>
</dbReference>
<feature type="domain" description="Glycosyltransferase 2-like" evidence="5">
    <location>
        <begin position="45"/>
        <end position="179"/>
    </location>
</feature>
<name>A0ABW3RDH3_9FLAO</name>
<sequence length="370" mass="43229">MGILDVLFYTFIAVVFFQVIYYLFFLGRFAFLKHQKTDSKNIPVSVIVCAKNEAKNLKTFLPSIIAQDYDNFEIVLINDASQDDSLNIMKAFASKHNNLKLVDVKNIEAFWGNKKYALTLGIKAATHNHLLFTDADCKPVSKQWITEMASQFSTDKTIVLGYGAYTKIKNSFLNKLIRFETLITAIQYFSFAKMGMPYMGVGRNLAYTKTEFFKARGFMNHMKIRSGDDDLFINEAANNTNTEICFTKNSFTKSNPETQYKSWFRQKRRHISTAKHYKQNHKVLLASIYVFNFLFWILTIILLAFQFNWQLVVSLCLFRIIVQYFTMWFSTKKLDEKDLIFFFPVLEIFLIMAQLTIFINNLVSKPNHWK</sequence>
<dbReference type="InterPro" id="IPR001173">
    <property type="entry name" value="Glyco_trans_2-like"/>
</dbReference>
<keyword evidence="3 6" id="KW-0808">Transferase</keyword>
<dbReference type="RefSeq" id="WP_311939591.1">
    <property type="nucleotide sequence ID" value="NZ_JAVSCK010000003.1"/>
</dbReference>
<dbReference type="Pfam" id="PF00535">
    <property type="entry name" value="Glycos_transf_2"/>
    <property type="match status" value="1"/>
</dbReference>
<accession>A0ABW3RDH3</accession>
<dbReference type="PANTHER" id="PTHR43630:SF1">
    <property type="entry name" value="POLY-BETA-1,6-N-ACETYL-D-GLUCOSAMINE SYNTHASE"/>
    <property type="match status" value="1"/>
</dbReference>
<protein>
    <submittedName>
        <fullName evidence="6">Glycosyltransferase</fullName>
        <ecNumber evidence="6">2.4.-.-</ecNumber>
    </submittedName>
</protein>
<feature type="transmembrane region" description="Helical" evidence="4">
    <location>
        <begin position="341"/>
        <end position="363"/>
    </location>
</feature>
<keyword evidence="4" id="KW-0472">Membrane</keyword>
<keyword evidence="4" id="KW-1133">Transmembrane helix</keyword>
<dbReference type="EC" id="2.4.-.-" evidence="6"/>
<dbReference type="InterPro" id="IPR029044">
    <property type="entry name" value="Nucleotide-diphossugar_trans"/>
</dbReference>
<reference evidence="7" key="1">
    <citation type="journal article" date="2019" name="Int. J. Syst. Evol. Microbiol.">
        <title>The Global Catalogue of Microorganisms (GCM) 10K type strain sequencing project: providing services to taxonomists for standard genome sequencing and annotation.</title>
        <authorList>
            <consortium name="The Broad Institute Genomics Platform"/>
            <consortium name="The Broad Institute Genome Sequencing Center for Infectious Disease"/>
            <person name="Wu L."/>
            <person name="Ma J."/>
        </authorList>
    </citation>
    <scope>NUCLEOTIDE SEQUENCE [LARGE SCALE GENOMIC DNA]</scope>
    <source>
        <strain evidence="7">CCUG 63246</strain>
    </source>
</reference>
<evidence type="ECO:0000259" key="5">
    <source>
        <dbReference type="Pfam" id="PF00535"/>
    </source>
</evidence>
<dbReference type="PANTHER" id="PTHR43630">
    <property type="entry name" value="POLY-BETA-1,6-N-ACETYL-D-GLUCOSAMINE SYNTHASE"/>
    <property type="match status" value="1"/>
</dbReference>
<evidence type="ECO:0000256" key="4">
    <source>
        <dbReference type="SAM" id="Phobius"/>
    </source>
</evidence>
<comment type="similarity">
    <text evidence="1">Belongs to the glycosyltransferase 2 family.</text>
</comment>
<keyword evidence="2 6" id="KW-0328">Glycosyltransferase</keyword>
<evidence type="ECO:0000256" key="3">
    <source>
        <dbReference type="ARBA" id="ARBA00022679"/>
    </source>
</evidence>
<evidence type="ECO:0000256" key="1">
    <source>
        <dbReference type="ARBA" id="ARBA00006739"/>
    </source>
</evidence>
<dbReference type="SUPFAM" id="SSF53448">
    <property type="entry name" value="Nucleotide-diphospho-sugar transferases"/>
    <property type="match status" value="1"/>
</dbReference>
<keyword evidence="7" id="KW-1185">Reference proteome</keyword>
<organism evidence="6 7">
    <name type="scientific">Hwangdonia seohaensis</name>
    <dbReference type="NCBI Taxonomy" id="1240727"/>
    <lineage>
        <taxon>Bacteria</taxon>
        <taxon>Pseudomonadati</taxon>
        <taxon>Bacteroidota</taxon>
        <taxon>Flavobacteriia</taxon>
        <taxon>Flavobacteriales</taxon>
        <taxon>Flavobacteriaceae</taxon>
        <taxon>Hwangdonia</taxon>
    </lineage>
</organism>
<keyword evidence="4" id="KW-0812">Transmembrane</keyword>
<evidence type="ECO:0000313" key="6">
    <source>
        <dbReference type="EMBL" id="MFD1162787.1"/>
    </source>
</evidence>
<feature type="transmembrane region" description="Helical" evidence="4">
    <location>
        <begin position="283"/>
        <end position="305"/>
    </location>
</feature>
<gene>
    <name evidence="6" type="ORF">ACFQ2E_10185</name>
</gene>
<evidence type="ECO:0000256" key="2">
    <source>
        <dbReference type="ARBA" id="ARBA00022676"/>
    </source>
</evidence>
<proteinExistence type="inferred from homology"/>
<dbReference type="Gene3D" id="3.90.550.10">
    <property type="entry name" value="Spore Coat Polysaccharide Biosynthesis Protein SpsA, Chain A"/>
    <property type="match status" value="1"/>
</dbReference>
<feature type="transmembrane region" description="Helical" evidence="4">
    <location>
        <begin position="6"/>
        <end position="26"/>
    </location>
</feature>
<evidence type="ECO:0000313" key="7">
    <source>
        <dbReference type="Proteomes" id="UP001597163"/>
    </source>
</evidence>
<dbReference type="EMBL" id="JBHTLJ010000003">
    <property type="protein sequence ID" value="MFD1162787.1"/>
    <property type="molecule type" value="Genomic_DNA"/>
</dbReference>
<dbReference type="Proteomes" id="UP001597163">
    <property type="component" value="Unassembled WGS sequence"/>
</dbReference>
<comment type="caution">
    <text evidence="6">The sequence shown here is derived from an EMBL/GenBank/DDBJ whole genome shotgun (WGS) entry which is preliminary data.</text>
</comment>